<comment type="caution">
    <text evidence="3">The sequence shown here is derived from an EMBL/GenBank/DDBJ whole genome shotgun (WGS) entry which is preliminary data.</text>
</comment>
<reference evidence="3" key="1">
    <citation type="submission" date="2021-02" db="EMBL/GenBank/DDBJ databases">
        <authorList>
            <person name="Nowell W R."/>
        </authorList>
    </citation>
    <scope>NUCLEOTIDE SEQUENCE</scope>
</reference>
<dbReference type="EMBL" id="CAJOBP010103098">
    <property type="protein sequence ID" value="CAF4981645.1"/>
    <property type="molecule type" value="Genomic_DNA"/>
</dbReference>
<name>A0A822F4Z7_9BILA</name>
<accession>A0A822F4Z7</accession>
<evidence type="ECO:0000313" key="2">
    <source>
        <dbReference type="EMBL" id="CAF4981645.1"/>
    </source>
</evidence>
<feature type="compositionally biased region" description="Low complexity" evidence="1">
    <location>
        <begin position="1"/>
        <end position="22"/>
    </location>
</feature>
<keyword evidence="5" id="KW-1185">Reference proteome</keyword>
<feature type="non-terminal residue" evidence="3">
    <location>
        <position position="1"/>
    </location>
</feature>
<dbReference type="AlphaFoldDB" id="A0A822F4Z7"/>
<sequence>LSSSSSFISAHTSSPSGISSTSNKNRNNILNGIQYQQRDDLINPSKSSSSMTSNIGTALSVLANNTNNNKHYLTNSISLHG</sequence>
<protein>
    <submittedName>
        <fullName evidence="3">Uncharacterized protein</fullName>
    </submittedName>
</protein>
<feature type="compositionally biased region" description="Polar residues" evidence="1">
    <location>
        <begin position="23"/>
        <end position="36"/>
    </location>
</feature>
<dbReference type="Proteomes" id="UP000663848">
    <property type="component" value="Unassembled WGS sequence"/>
</dbReference>
<dbReference type="EMBL" id="CAJOBR010080105">
    <property type="protein sequence ID" value="CAF5121168.1"/>
    <property type="molecule type" value="Genomic_DNA"/>
</dbReference>
<evidence type="ECO:0000313" key="5">
    <source>
        <dbReference type="Proteomes" id="UP000663873"/>
    </source>
</evidence>
<feature type="non-terminal residue" evidence="3">
    <location>
        <position position="81"/>
    </location>
</feature>
<evidence type="ECO:0000313" key="4">
    <source>
        <dbReference type="Proteomes" id="UP000663848"/>
    </source>
</evidence>
<evidence type="ECO:0000313" key="3">
    <source>
        <dbReference type="EMBL" id="CAF5121168.1"/>
    </source>
</evidence>
<proteinExistence type="predicted"/>
<feature type="region of interest" description="Disordered" evidence="1">
    <location>
        <begin position="1"/>
        <end position="50"/>
    </location>
</feature>
<evidence type="ECO:0000256" key="1">
    <source>
        <dbReference type="SAM" id="MobiDB-lite"/>
    </source>
</evidence>
<dbReference type="Proteomes" id="UP000663873">
    <property type="component" value="Unassembled WGS sequence"/>
</dbReference>
<gene>
    <name evidence="3" type="ORF">QYT958_LOCUS46067</name>
    <name evidence="2" type="ORF">UJA718_LOCUS49341</name>
</gene>
<organism evidence="3 4">
    <name type="scientific">Rotaria socialis</name>
    <dbReference type="NCBI Taxonomy" id="392032"/>
    <lineage>
        <taxon>Eukaryota</taxon>
        <taxon>Metazoa</taxon>
        <taxon>Spiralia</taxon>
        <taxon>Gnathifera</taxon>
        <taxon>Rotifera</taxon>
        <taxon>Eurotatoria</taxon>
        <taxon>Bdelloidea</taxon>
        <taxon>Philodinida</taxon>
        <taxon>Philodinidae</taxon>
        <taxon>Rotaria</taxon>
    </lineage>
</organism>